<comment type="caution">
    <text evidence="1">The sequence shown here is derived from an EMBL/GenBank/DDBJ whole genome shotgun (WGS) entry which is preliminary data.</text>
</comment>
<accession>A0A409Y2V6</accession>
<dbReference type="Proteomes" id="UP000284706">
    <property type="component" value="Unassembled WGS sequence"/>
</dbReference>
<keyword evidence="2" id="KW-1185">Reference proteome</keyword>
<gene>
    <name evidence="1" type="ORF">CVT26_006641</name>
</gene>
<name>A0A409Y2V6_9AGAR</name>
<evidence type="ECO:0000313" key="1">
    <source>
        <dbReference type="EMBL" id="PPQ97322.1"/>
    </source>
</evidence>
<proteinExistence type="predicted"/>
<dbReference type="InterPro" id="IPR036047">
    <property type="entry name" value="F-box-like_dom_sf"/>
</dbReference>
<dbReference type="STRING" id="231916.A0A409Y2V6"/>
<sequence>MPQSSIISTNPVICEVSQDVWWHIFRTVYRELSEDTRGTLRLSQVCRMWRSIINATSDLWTNVKVEVSLYPPAPHAVPSVELLMLFLRQSRNRPLTLSLCTSEPWNRNYIPLNSDQVRLVLQTTNRAKRLALNFTVLDALFYFERLTFGYIRTEIHAGRLLEELTVEIAGASDLVVRHISRLWAGNHSPLLRSLRFEKSGVSNENILLFREDNFPLPFHQLTTLNVDTAIDVSDAFLLLSWSPSLVTASFQVIHGDLGESELQHVELQMLRTLKVFTMWSMGRGTRPLMQMFNFLILPSLSTLHLAFQKRDWSPESLLNFIQMSDTPRIEYLKLDINGARESDIIGCLNALPSLRTLELRAGATNGESDSYGQCLVRAMEEWDASSQTFAICPMLEKLLVDYGLICQTTTAAICVSMIEERLRRSSSGRGFELVLGVENAANGSLDLQEMLSIVHRLLQLKKAGLRLTLEDAPSGMDGIFVADV</sequence>
<dbReference type="SUPFAM" id="SSF52047">
    <property type="entry name" value="RNI-like"/>
    <property type="match status" value="1"/>
</dbReference>
<evidence type="ECO:0000313" key="2">
    <source>
        <dbReference type="Proteomes" id="UP000284706"/>
    </source>
</evidence>
<dbReference type="Gene3D" id="3.80.10.10">
    <property type="entry name" value="Ribonuclease Inhibitor"/>
    <property type="match status" value="1"/>
</dbReference>
<dbReference type="InterPro" id="IPR032675">
    <property type="entry name" value="LRR_dom_sf"/>
</dbReference>
<organism evidence="1 2">
    <name type="scientific">Gymnopilus dilepis</name>
    <dbReference type="NCBI Taxonomy" id="231916"/>
    <lineage>
        <taxon>Eukaryota</taxon>
        <taxon>Fungi</taxon>
        <taxon>Dikarya</taxon>
        <taxon>Basidiomycota</taxon>
        <taxon>Agaricomycotina</taxon>
        <taxon>Agaricomycetes</taxon>
        <taxon>Agaricomycetidae</taxon>
        <taxon>Agaricales</taxon>
        <taxon>Agaricineae</taxon>
        <taxon>Hymenogastraceae</taxon>
        <taxon>Gymnopilus</taxon>
    </lineage>
</organism>
<dbReference type="InParanoid" id="A0A409Y2V6"/>
<dbReference type="EMBL" id="NHYE01001263">
    <property type="protein sequence ID" value="PPQ97322.1"/>
    <property type="molecule type" value="Genomic_DNA"/>
</dbReference>
<reference evidence="1 2" key="1">
    <citation type="journal article" date="2018" name="Evol. Lett.">
        <title>Horizontal gene cluster transfer increased hallucinogenic mushroom diversity.</title>
        <authorList>
            <person name="Reynolds H.T."/>
            <person name="Vijayakumar V."/>
            <person name="Gluck-Thaler E."/>
            <person name="Korotkin H.B."/>
            <person name="Matheny P.B."/>
            <person name="Slot J.C."/>
        </authorList>
    </citation>
    <scope>NUCLEOTIDE SEQUENCE [LARGE SCALE GENOMIC DNA]</scope>
    <source>
        <strain evidence="1 2">SRW20</strain>
    </source>
</reference>
<dbReference type="AlphaFoldDB" id="A0A409Y2V6"/>
<protein>
    <submittedName>
        <fullName evidence="1">Uncharacterized protein</fullName>
    </submittedName>
</protein>
<dbReference type="SUPFAM" id="SSF81383">
    <property type="entry name" value="F-box domain"/>
    <property type="match status" value="1"/>
</dbReference>
<dbReference type="Gene3D" id="1.20.1280.50">
    <property type="match status" value="1"/>
</dbReference>
<dbReference type="OrthoDB" id="2269034at2759"/>